<dbReference type="Proteomes" id="UP000315217">
    <property type="component" value="Unassembled WGS sequence"/>
</dbReference>
<dbReference type="InterPro" id="IPR011051">
    <property type="entry name" value="RmlC_Cupin_sf"/>
</dbReference>
<comment type="caution">
    <text evidence="2">The sequence shown here is derived from an EMBL/GenBank/DDBJ whole genome shotgun (WGS) entry which is preliminary data.</text>
</comment>
<dbReference type="InterPro" id="IPR014710">
    <property type="entry name" value="RmlC-like_jellyroll"/>
</dbReference>
<dbReference type="PIRSF" id="PIRSF036628">
    <property type="entry name" value="IolB"/>
    <property type="match status" value="1"/>
</dbReference>
<evidence type="ECO:0000313" key="2">
    <source>
        <dbReference type="EMBL" id="TMJ12704.1"/>
    </source>
</evidence>
<keyword evidence="1 2" id="KW-0413">Isomerase</keyword>
<protein>
    <submittedName>
        <fullName evidence="2">5-deoxy-glucuronate isomerase</fullName>
    </submittedName>
</protein>
<dbReference type="PANTHER" id="PTHR39193">
    <property type="entry name" value="5-DEOXY-GLUCURONATE ISOMERASE"/>
    <property type="match status" value="1"/>
</dbReference>
<dbReference type="Pfam" id="PF04962">
    <property type="entry name" value="KduI"/>
    <property type="match status" value="1"/>
</dbReference>
<organism evidence="2 3">
    <name type="scientific">Candidatus Segetimicrobium genomatis</name>
    <dbReference type="NCBI Taxonomy" id="2569760"/>
    <lineage>
        <taxon>Bacteria</taxon>
        <taxon>Bacillati</taxon>
        <taxon>Candidatus Sysuimicrobiota</taxon>
        <taxon>Candidatus Sysuimicrobiia</taxon>
        <taxon>Candidatus Sysuimicrobiales</taxon>
        <taxon>Candidatus Segetimicrobiaceae</taxon>
        <taxon>Candidatus Segetimicrobium</taxon>
    </lineage>
</organism>
<sequence length="280" mass="29818">MVRAPKISPESQHIPAAPVQPGYRVIAGPALSPLTYLEFGLLSLAQGQPSLTWQTREREVAFYLLGGTCEVTVSGGAGALAGTLGPRSNVFDGSPAALFAPAGSRVGLTALQDGVRLAVLSAPPAADRPPSLITSTQVATRAVGKDSWTRHVTSVIDQRVSSRLLAGETLHAAGPWSSYPPHKHDANLPGREVPMEEVYHYFVQPSAGFGLQIVYTAPGDPHPFEHVYRVRDGDTVVIPRGYHPVVAAGGYALAYLWAISGERVDYGAWATDPAHEWLLT</sequence>
<name>A0A537LXH1_9BACT</name>
<accession>A0A537LXH1</accession>
<dbReference type="GO" id="GO:0019310">
    <property type="term" value="P:inositol catabolic process"/>
    <property type="evidence" value="ECO:0007669"/>
    <property type="project" value="InterPro"/>
</dbReference>
<evidence type="ECO:0000256" key="1">
    <source>
        <dbReference type="ARBA" id="ARBA00023235"/>
    </source>
</evidence>
<dbReference type="InterPro" id="IPR021120">
    <property type="entry name" value="KduI/IolB_isomerase"/>
</dbReference>
<proteinExistence type="predicted"/>
<dbReference type="PANTHER" id="PTHR39193:SF1">
    <property type="entry name" value="5-DEOXY-GLUCURONATE ISOMERASE"/>
    <property type="match status" value="1"/>
</dbReference>
<evidence type="ECO:0000313" key="3">
    <source>
        <dbReference type="Proteomes" id="UP000315217"/>
    </source>
</evidence>
<reference evidence="2 3" key="1">
    <citation type="journal article" date="2019" name="Nat. Microbiol.">
        <title>Mediterranean grassland soil C-N compound turnover is dependent on rainfall and depth, and is mediated by genomically divergent microorganisms.</title>
        <authorList>
            <person name="Diamond S."/>
            <person name="Andeer P.F."/>
            <person name="Li Z."/>
            <person name="Crits-Christoph A."/>
            <person name="Burstein D."/>
            <person name="Anantharaman K."/>
            <person name="Lane K.R."/>
            <person name="Thomas B.C."/>
            <person name="Pan C."/>
            <person name="Northen T.R."/>
            <person name="Banfield J.F."/>
        </authorList>
    </citation>
    <scope>NUCLEOTIDE SEQUENCE [LARGE SCALE GENOMIC DNA]</scope>
    <source>
        <strain evidence="2">NP_1</strain>
    </source>
</reference>
<dbReference type="SUPFAM" id="SSF51182">
    <property type="entry name" value="RmlC-like cupins"/>
    <property type="match status" value="1"/>
</dbReference>
<gene>
    <name evidence="2" type="ORF">E6G98_02245</name>
</gene>
<dbReference type="AlphaFoldDB" id="A0A537LXH1"/>
<dbReference type="InterPro" id="IPR024203">
    <property type="entry name" value="Deoxy-glucuronate_isom_IolB"/>
</dbReference>
<dbReference type="GO" id="GO:0008880">
    <property type="term" value="F:glucuronate isomerase activity"/>
    <property type="evidence" value="ECO:0007669"/>
    <property type="project" value="InterPro"/>
</dbReference>
<dbReference type="Gene3D" id="2.60.120.10">
    <property type="entry name" value="Jelly Rolls"/>
    <property type="match status" value="2"/>
</dbReference>
<dbReference type="EMBL" id="VBAI01000016">
    <property type="protein sequence ID" value="TMJ12704.1"/>
    <property type="molecule type" value="Genomic_DNA"/>
</dbReference>